<sequence length="160" mass="18431">MSLIRHTQKSSPESLNCVYIYLHTLFLIFTPCPKDQSTTLLKFKKALTPKDPSFTTVVYGDEMTGNVIELDLTFELSHLQRLDFSMNNLSNFHISPNKLRLETHDFKLILRNLTQLKVLGLSYINISSTIPLNFSSHLTTLKLHLNQNNQLMSGYFPKTR</sequence>
<organism evidence="1">
    <name type="scientific">Solanum lycopersicum</name>
    <name type="common">Tomato</name>
    <name type="synonym">Lycopersicon esculentum</name>
    <dbReference type="NCBI Taxonomy" id="4081"/>
    <lineage>
        <taxon>Eukaryota</taxon>
        <taxon>Viridiplantae</taxon>
        <taxon>Streptophyta</taxon>
        <taxon>Embryophyta</taxon>
        <taxon>Tracheophyta</taxon>
        <taxon>Spermatophyta</taxon>
        <taxon>Magnoliopsida</taxon>
        <taxon>eudicotyledons</taxon>
        <taxon>Gunneridae</taxon>
        <taxon>Pentapetalae</taxon>
        <taxon>asterids</taxon>
        <taxon>lamiids</taxon>
        <taxon>Solanales</taxon>
        <taxon>Solanaceae</taxon>
        <taxon>Solanoideae</taxon>
        <taxon>Solaneae</taxon>
        <taxon>Solanum</taxon>
        <taxon>Solanum subgen. Lycopersicon</taxon>
    </lineage>
</organism>
<keyword evidence="2" id="KW-1185">Reference proteome</keyword>
<dbReference type="Gramene" id="Solyc10g051225.1.1">
    <property type="protein sequence ID" value="Solyc10g051225.1.1"/>
    <property type="gene ID" value="Solyc10g051225.1"/>
</dbReference>
<protein>
    <submittedName>
        <fullName evidence="1">Uncharacterized protein</fullName>
    </submittedName>
</protein>
<evidence type="ECO:0000313" key="2">
    <source>
        <dbReference type="Proteomes" id="UP000004994"/>
    </source>
</evidence>
<dbReference type="InterPro" id="IPR032675">
    <property type="entry name" value="LRR_dom_sf"/>
</dbReference>
<reference evidence="1" key="2">
    <citation type="submission" date="2019-01" db="UniProtKB">
        <authorList>
            <consortium name="EnsemblPlants"/>
        </authorList>
    </citation>
    <scope>IDENTIFICATION</scope>
    <source>
        <strain evidence="1">cv. Heinz 1706</strain>
    </source>
</reference>
<dbReference type="Proteomes" id="UP000004994">
    <property type="component" value="Chromosome 10"/>
</dbReference>
<dbReference type="SUPFAM" id="SSF52058">
    <property type="entry name" value="L domain-like"/>
    <property type="match status" value="1"/>
</dbReference>
<evidence type="ECO:0000313" key="1">
    <source>
        <dbReference type="EnsemblPlants" id="Solyc10g051225.1.1"/>
    </source>
</evidence>
<reference evidence="1" key="1">
    <citation type="journal article" date="2012" name="Nature">
        <title>The tomato genome sequence provides insights into fleshy fruit evolution.</title>
        <authorList>
            <consortium name="Tomato Genome Consortium"/>
        </authorList>
    </citation>
    <scope>NUCLEOTIDE SEQUENCE [LARGE SCALE GENOMIC DNA]</scope>
    <source>
        <strain evidence="1">cv. Heinz 1706</strain>
    </source>
</reference>
<dbReference type="Gene3D" id="3.80.10.10">
    <property type="entry name" value="Ribonuclease Inhibitor"/>
    <property type="match status" value="1"/>
</dbReference>
<dbReference type="EnsemblPlants" id="Solyc10g051225.1.1">
    <property type="protein sequence ID" value="Solyc10g051225.1.1"/>
    <property type="gene ID" value="Solyc10g051225.1"/>
</dbReference>
<dbReference type="InParanoid" id="A0A3Q7IGE7"/>
<accession>A0A3Q7IGE7</accession>
<dbReference type="AlphaFoldDB" id="A0A3Q7IGE7"/>
<proteinExistence type="predicted"/>
<name>A0A3Q7IGE7_SOLLC</name>